<dbReference type="KEGG" id="wco:G7084_00890"/>
<dbReference type="RefSeq" id="WP_166009177.1">
    <property type="nucleotide sequence ID" value="NZ_CP049888.1"/>
</dbReference>
<evidence type="ECO:0000313" key="2">
    <source>
        <dbReference type="Proteomes" id="UP000500741"/>
    </source>
</evidence>
<organism evidence="1 2">
    <name type="scientific">Weissella coleopterorum</name>
    <dbReference type="NCBI Taxonomy" id="2714949"/>
    <lineage>
        <taxon>Bacteria</taxon>
        <taxon>Bacillati</taxon>
        <taxon>Bacillota</taxon>
        <taxon>Bacilli</taxon>
        <taxon>Lactobacillales</taxon>
        <taxon>Lactobacillaceae</taxon>
        <taxon>Weissella</taxon>
    </lineage>
</organism>
<protein>
    <recommendedName>
        <fullName evidence="3">LysR substrate-binding domain-containing protein</fullName>
    </recommendedName>
</protein>
<evidence type="ECO:0008006" key="3">
    <source>
        <dbReference type="Google" id="ProtNLM"/>
    </source>
</evidence>
<dbReference type="AlphaFoldDB" id="A0A6G8AY21"/>
<name>A0A6G8AY21_9LACO</name>
<dbReference type="Proteomes" id="UP000500741">
    <property type="component" value="Chromosome"/>
</dbReference>
<sequence>MVKGQQGIGIFPSFVVEPNDHEIVSVPLDHKVKLTYGVAYLKEDERAELHDLIYLMREVILEEQSDMTI</sequence>
<gene>
    <name evidence="1" type="ORF">G7084_00890</name>
</gene>
<dbReference type="EMBL" id="CP049888">
    <property type="protein sequence ID" value="QIL50001.1"/>
    <property type="molecule type" value="Genomic_DNA"/>
</dbReference>
<accession>A0A6G8AY21</accession>
<reference evidence="1 2" key="1">
    <citation type="submission" date="2020-03" db="EMBL/GenBank/DDBJ databases">
        <title>Weissella sp. nov., isolated from Cybister lewisianus.</title>
        <authorList>
            <person name="Hyun D.-W."/>
            <person name="Bae J.-W."/>
        </authorList>
    </citation>
    <scope>NUCLEOTIDE SEQUENCE [LARGE SCALE GENOMIC DNA]</scope>
    <source>
        <strain evidence="1 2">HDW19</strain>
    </source>
</reference>
<proteinExistence type="predicted"/>
<keyword evidence="2" id="KW-1185">Reference proteome</keyword>
<evidence type="ECO:0000313" key="1">
    <source>
        <dbReference type="EMBL" id="QIL50001.1"/>
    </source>
</evidence>